<name>A0A934UK62_9FLAO</name>
<organism evidence="4 5">
    <name type="scientific">Flavobacterium agrisoli</name>
    <dbReference type="NCBI Taxonomy" id="2793066"/>
    <lineage>
        <taxon>Bacteria</taxon>
        <taxon>Pseudomonadati</taxon>
        <taxon>Bacteroidota</taxon>
        <taxon>Flavobacteriia</taxon>
        <taxon>Flavobacteriales</taxon>
        <taxon>Flavobacteriaceae</taxon>
        <taxon>Flavobacterium</taxon>
    </lineage>
</organism>
<feature type="domain" description="Rhodanese" evidence="2">
    <location>
        <begin position="43"/>
        <end position="133"/>
    </location>
</feature>
<reference evidence="4" key="1">
    <citation type="submission" date="2020-12" db="EMBL/GenBank/DDBJ databases">
        <title>Bacterial novel species Flavobacterium sp. SE-1-e isolated from soil.</title>
        <authorList>
            <person name="Jung H.-Y."/>
        </authorList>
    </citation>
    <scope>NUCLEOTIDE SEQUENCE</scope>
    <source>
        <strain evidence="4">SE-1-e</strain>
    </source>
</reference>
<dbReference type="CDD" id="cd00158">
    <property type="entry name" value="RHOD"/>
    <property type="match status" value="1"/>
</dbReference>
<evidence type="ECO:0000259" key="3">
    <source>
        <dbReference type="PROSITE" id="PS51352"/>
    </source>
</evidence>
<dbReference type="Pfam" id="PF00085">
    <property type="entry name" value="Thioredoxin"/>
    <property type="match status" value="1"/>
</dbReference>
<dbReference type="CDD" id="cd02947">
    <property type="entry name" value="TRX_family"/>
    <property type="match status" value="1"/>
</dbReference>
<evidence type="ECO:0000313" key="5">
    <source>
        <dbReference type="Proteomes" id="UP000609172"/>
    </source>
</evidence>
<dbReference type="SUPFAM" id="SSF52833">
    <property type="entry name" value="Thioredoxin-like"/>
    <property type="match status" value="1"/>
</dbReference>
<evidence type="ECO:0000313" key="4">
    <source>
        <dbReference type="EMBL" id="MBK0370233.1"/>
    </source>
</evidence>
<dbReference type="EMBL" id="JAEHFV010000003">
    <property type="protein sequence ID" value="MBK0370233.1"/>
    <property type="molecule type" value="Genomic_DNA"/>
</dbReference>
<dbReference type="Gene3D" id="3.40.250.10">
    <property type="entry name" value="Rhodanese-like domain"/>
    <property type="match status" value="1"/>
</dbReference>
<dbReference type="PANTHER" id="PTHR43031">
    <property type="entry name" value="FAD-DEPENDENT OXIDOREDUCTASE"/>
    <property type="match status" value="1"/>
</dbReference>
<dbReference type="SMART" id="SM00450">
    <property type="entry name" value="RHOD"/>
    <property type="match status" value="1"/>
</dbReference>
<dbReference type="PROSITE" id="PS50206">
    <property type="entry name" value="RHODANESE_3"/>
    <property type="match status" value="1"/>
</dbReference>
<dbReference type="PANTHER" id="PTHR43031:SF7">
    <property type="entry name" value="NITRIC OXIDE REDUCTASE FLRD-NAD(+) REDUCTASE"/>
    <property type="match status" value="1"/>
</dbReference>
<sequence>MNLKRILKNSITAIVFLFAIAGFSQSHNAFTLQLETFYAKIKEQKSPQIIDARGTEEFLTNHINGAINFNLESKSCAENIARLDKTKPVFVYSIRSGRSGQLANELLKNGFSEVYDLQGGIAAWMGAGKPFYSNSKSKLTLTEYNKIIAENKTVLVDIGSHYCGACKKVKSVLETINAEHGAYLKILEIDLEDNPQLIAELKIVKIFPTLIFYQNGKIVFKKEGFNNLKKEVDMAFAH</sequence>
<accession>A0A934UK62</accession>
<dbReference type="InterPro" id="IPR036249">
    <property type="entry name" value="Thioredoxin-like_sf"/>
</dbReference>
<feature type="chain" id="PRO_5038071175" evidence="1">
    <location>
        <begin position="30"/>
        <end position="238"/>
    </location>
</feature>
<evidence type="ECO:0000259" key="2">
    <source>
        <dbReference type="PROSITE" id="PS50206"/>
    </source>
</evidence>
<dbReference type="InterPro" id="IPR036873">
    <property type="entry name" value="Rhodanese-like_dom_sf"/>
</dbReference>
<protein>
    <submittedName>
        <fullName evidence="4">Sulfurtransferase</fullName>
    </submittedName>
</protein>
<feature type="domain" description="Thioredoxin" evidence="3">
    <location>
        <begin position="81"/>
        <end position="238"/>
    </location>
</feature>
<gene>
    <name evidence="4" type="ORF">I5M07_10310</name>
</gene>
<comment type="caution">
    <text evidence="4">The sequence shown here is derived from an EMBL/GenBank/DDBJ whole genome shotgun (WGS) entry which is preliminary data.</text>
</comment>
<dbReference type="RefSeq" id="WP_200106355.1">
    <property type="nucleotide sequence ID" value="NZ_JAEHFV010000003.1"/>
</dbReference>
<evidence type="ECO:0000256" key="1">
    <source>
        <dbReference type="SAM" id="SignalP"/>
    </source>
</evidence>
<keyword evidence="1" id="KW-0732">Signal</keyword>
<dbReference type="PROSITE" id="PS51352">
    <property type="entry name" value="THIOREDOXIN_2"/>
    <property type="match status" value="1"/>
</dbReference>
<dbReference type="InterPro" id="IPR050229">
    <property type="entry name" value="GlpE_sulfurtransferase"/>
</dbReference>
<keyword evidence="5" id="KW-1185">Reference proteome</keyword>
<dbReference type="InterPro" id="IPR013766">
    <property type="entry name" value="Thioredoxin_domain"/>
</dbReference>
<dbReference type="Pfam" id="PF00581">
    <property type="entry name" value="Rhodanese"/>
    <property type="match status" value="1"/>
</dbReference>
<dbReference type="AlphaFoldDB" id="A0A934UK62"/>
<dbReference type="SUPFAM" id="SSF52821">
    <property type="entry name" value="Rhodanese/Cell cycle control phosphatase"/>
    <property type="match status" value="1"/>
</dbReference>
<proteinExistence type="predicted"/>
<feature type="signal peptide" evidence="1">
    <location>
        <begin position="1"/>
        <end position="29"/>
    </location>
</feature>
<dbReference type="Gene3D" id="3.40.30.10">
    <property type="entry name" value="Glutaredoxin"/>
    <property type="match status" value="1"/>
</dbReference>
<dbReference type="Proteomes" id="UP000609172">
    <property type="component" value="Unassembled WGS sequence"/>
</dbReference>
<dbReference type="InterPro" id="IPR001763">
    <property type="entry name" value="Rhodanese-like_dom"/>
</dbReference>